<organism evidence="1">
    <name type="scientific">marine metagenome</name>
    <dbReference type="NCBI Taxonomy" id="408172"/>
    <lineage>
        <taxon>unclassified sequences</taxon>
        <taxon>metagenomes</taxon>
        <taxon>ecological metagenomes</taxon>
    </lineage>
</organism>
<dbReference type="InterPro" id="IPR038418">
    <property type="entry name" value="6-PTP_synth/QueD_sf"/>
</dbReference>
<gene>
    <name evidence="1" type="ORF">METZ01_LOCUS507650</name>
</gene>
<dbReference type="AlphaFoldDB" id="A0A383ED83"/>
<feature type="non-terminal residue" evidence="1">
    <location>
        <position position="28"/>
    </location>
</feature>
<reference evidence="1" key="1">
    <citation type="submission" date="2018-05" db="EMBL/GenBank/DDBJ databases">
        <authorList>
            <person name="Lanie J.A."/>
            <person name="Ng W.-L."/>
            <person name="Kazmierczak K.M."/>
            <person name="Andrzejewski T.M."/>
            <person name="Davidsen T.M."/>
            <person name="Wayne K.J."/>
            <person name="Tettelin H."/>
            <person name="Glass J.I."/>
            <person name="Rusch D."/>
            <person name="Podicherti R."/>
            <person name="Tsui H.-C.T."/>
            <person name="Winkler M.E."/>
        </authorList>
    </citation>
    <scope>NUCLEOTIDE SEQUENCE</scope>
</reference>
<protein>
    <recommendedName>
        <fullName evidence="2">6-carboxy-5,6,7,8-tetrahydropterin synthase</fullName>
    </recommendedName>
</protein>
<evidence type="ECO:0008006" key="2">
    <source>
        <dbReference type="Google" id="ProtNLM"/>
    </source>
</evidence>
<accession>A0A383ED83</accession>
<evidence type="ECO:0000313" key="1">
    <source>
        <dbReference type="EMBL" id="SVE54796.1"/>
    </source>
</evidence>
<sequence>MEIYKEFAFESAHRLPNVPDGHKCGRMH</sequence>
<dbReference type="Gene3D" id="3.30.479.10">
    <property type="entry name" value="6-pyruvoyl tetrahydropterin synthase/QueD"/>
    <property type="match status" value="1"/>
</dbReference>
<dbReference type="SUPFAM" id="SSF55620">
    <property type="entry name" value="Tetrahydrobiopterin biosynthesis enzymes-like"/>
    <property type="match status" value="1"/>
</dbReference>
<proteinExistence type="predicted"/>
<dbReference type="EMBL" id="UINC01224956">
    <property type="protein sequence ID" value="SVE54796.1"/>
    <property type="molecule type" value="Genomic_DNA"/>
</dbReference>
<name>A0A383ED83_9ZZZZ</name>